<reference evidence="1 2" key="1">
    <citation type="submission" date="2022-05" db="EMBL/GenBank/DDBJ databases">
        <authorList>
            <consortium name="Genoscope - CEA"/>
            <person name="William W."/>
        </authorList>
    </citation>
    <scope>NUCLEOTIDE SEQUENCE [LARGE SCALE GENOMIC DNA]</scope>
</reference>
<protein>
    <submittedName>
        <fullName evidence="1">Uncharacterized protein</fullName>
    </submittedName>
</protein>
<dbReference type="Proteomes" id="UP001159405">
    <property type="component" value="Unassembled WGS sequence"/>
</dbReference>
<proteinExistence type="predicted"/>
<organism evidence="1 2">
    <name type="scientific">Porites lobata</name>
    <dbReference type="NCBI Taxonomy" id="104759"/>
    <lineage>
        <taxon>Eukaryota</taxon>
        <taxon>Metazoa</taxon>
        <taxon>Cnidaria</taxon>
        <taxon>Anthozoa</taxon>
        <taxon>Hexacorallia</taxon>
        <taxon>Scleractinia</taxon>
        <taxon>Fungiina</taxon>
        <taxon>Poritidae</taxon>
        <taxon>Porites</taxon>
    </lineage>
</organism>
<comment type="caution">
    <text evidence="1">The sequence shown here is derived from an EMBL/GenBank/DDBJ whole genome shotgun (WGS) entry which is preliminary data.</text>
</comment>
<sequence>MSFITEKKVEIWHNVLRAARQAHNTAEEICKEAIIIAMSKSRKSFIAEFAKPYCRGMSEKSWEGLVGKTAETLLAVIETVGQNIGKNVAIHIKIILSIVRVDIITLYYSVNLQVPRKHFLKPILLQNTMITSPTFYLTLKKSAISKIVL</sequence>
<keyword evidence="2" id="KW-1185">Reference proteome</keyword>
<evidence type="ECO:0000313" key="1">
    <source>
        <dbReference type="EMBL" id="CAH3153239.1"/>
    </source>
</evidence>
<name>A0ABN8PZ24_9CNID</name>
<evidence type="ECO:0000313" key="2">
    <source>
        <dbReference type="Proteomes" id="UP001159405"/>
    </source>
</evidence>
<dbReference type="EMBL" id="CALNXK010000096">
    <property type="protein sequence ID" value="CAH3153239.1"/>
    <property type="molecule type" value="Genomic_DNA"/>
</dbReference>
<gene>
    <name evidence="1" type="ORF">PLOB_00049472</name>
</gene>
<accession>A0ABN8PZ24</accession>